<name>A0A844YU36_9SPHN</name>
<accession>A0A844YU36</accession>
<comment type="caution">
    <text evidence="1">The sequence shown here is derived from an EMBL/GenBank/DDBJ whole genome shotgun (WGS) entry which is preliminary data.</text>
</comment>
<organism evidence="1 2">
    <name type="scientific">Alteraurantiacibacter buctensis</name>
    <dbReference type="NCBI Taxonomy" id="1503981"/>
    <lineage>
        <taxon>Bacteria</taxon>
        <taxon>Pseudomonadati</taxon>
        <taxon>Pseudomonadota</taxon>
        <taxon>Alphaproteobacteria</taxon>
        <taxon>Sphingomonadales</taxon>
        <taxon>Erythrobacteraceae</taxon>
        <taxon>Alteraurantiacibacter</taxon>
    </lineage>
</organism>
<sequence>MVDLKKRYARPVLRKLGTRDEAAIGNRAGALEQAMDEMAEEALAIARARKRSIPGRD</sequence>
<evidence type="ECO:0000313" key="1">
    <source>
        <dbReference type="EMBL" id="MXO70550.1"/>
    </source>
</evidence>
<dbReference type="EMBL" id="WTYV01000001">
    <property type="protein sequence ID" value="MXO70550.1"/>
    <property type="molecule type" value="Genomic_DNA"/>
</dbReference>
<dbReference type="AlphaFoldDB" id="A0A844YU36"/>
<protein>
    <submittedName>
        <fullName evidence="1">Uncharacterized protein</fullName>
    </submittedName>
</protein>
<dbReference type="Proteomes" id="UP000466966">
    <property type="component" value="Unassembled WGS sequence"/>
</dbReference>
<keyword evidence="2" id="KW-1185">Reference proteome</keyword>
<gene>
    <name evidence="1" type="ORF">GRI99_02745</name>
</gene>
<dbReference type="RefSeq" id="WP_160770458.1">
    <property type="nucleotide sequence ID" value="NZ_WTYV01000001.1"/>
</dbReference>
<evidence type="ECO:0000313" key="2">
    <source>
        <dbReference type="Proteomes" id="UP000466966"/>
    </source>
</evidence>
<reference evidence="1 2" key="1">
    <citation type="submission" date="2019-12" db="EMBL/GenBank/DDBJ databases">
        <title>Genomic-based taxomic classification of the family Erythrobacteraceae.</title>
        <authorList>
            <person name="Xu L."/>
        </authorList>
    </citation>
    <scope>NUCLEOTIDE SEQUENCE [LARGE SCALE GENOMIC DNA]</scope>
    <source>
        <strain evidence="1 2">M0322</strain>
    </source>
</reference>
<proteinExistence type="predicted"/>